<evidence type="ECO:0000259" key="2">
    <source>
        <dbReference type="PROSITE" id="PS50234"/>
    </source>
</evidence>
<dbReference type="InterPro" id="IPR002035">
    <property type="entry name" value="VWF_A"/>
</dbReference>
<dbReference type="InterPro" id="IPR036465">
    <property type="entry name" value="vWFA_dom_sf"/>
</dbReference>
<evidence type="ECO:0000313" key="3">
    <source>
        <dbReference type="EMBL" id="WFD39929.1"/>
    </source>
</evidence>
<proteinExistence type="predicted"/>
<feature type="domain" description="VWFA" evidence="2">
    <location>
        <begin position="109"/>
        <end position="303"/>
    </location>
</feature>
<accession>A0AAF0JBG7</accession>
<dbReference type="RefSeq" id="XP_060122826.1">
    <property type="nucleotide sequence ID" value="XM_060266843.1"/>
</dbReference>
<feature type="compositionally biased region" description="Pro residues" evidence="1">
    <location>
        <begin position="58"/>
        <end position="68"/>
    </location>
</feature>
<reference evidence="3" key="1">
    <citation type="submission" date="2023-03" db="EMBL/GenBank/DDBJ databases">
        <title>Mating type loci evolution in Malassezia.</title>
        <authorList>
            <person name="Coelho M.A."/>
        </authorList>
    </citation>
    <scope>NUCLEOTIDE SEQUENCE</scope>
    <source>
        <strain evidence="3">CBS 9431</strain>
    </source>
</reference>
<dbReference type="SUPFAM" id="SSF53300">
    <property type="entry name" value="vWA-like"/>
    <property type="match status" value="1"/>
</dbReference>
<sequence length="303" mass="33732">MSAPPPPPYSELDPNPGQVRRRPTLPNPPSQAMPNPWEAAARTQSASHVPPRRTAPVHAPPNAVPPPRADPRVAASRPEHHSSSRSAPQRQVSVRDVPEDQFELLRDYDTIFIIDDSASMQVNEMPDGSIGPSRWDEARDALCGVVRIAARYDDDGIDVHFINDKRSLLRCRDPRMVQQLFHEVRPRGATPTGGRLELLLLDYMDAIEYAAHKNKKYGPGTVKPPKRRNYVIITDGAATDDPESVIVSCAQRLDDGRFPLAQIGIQFIQVGNDPRATEALVDLDDALAHQYRIRDMVDTVPFQ</sequence>
<dbReference type="Gene3D" id="3.40.50.410">
    <property type="entry name" value="von Willebrand factor, type A domain"/>
    <property type="match status" value="1"/>
</dbReference>
<dbReference type="PANTHER" id="PTHR34706">
    <property type="entry name" value="SLR1338 PROTEIN"/>
    <property type="match status" value="1"/>
</dbReference>
<dbReference type="GeneID" id="85226562"/>
<dbReference type="EMBL" id="CP119962">
    <property type="protein sequence ID" value="WFD39929.1"/>
    <property type="molecule type" value="Genomic_DNA"/>
</dbReference>
<name>A0AAF0JBG7_9BASI</name>
<organism evidence="3 4">
    <name type="scientific">Malassezia japonica</name>
    <dbReference type="NCBI Taxonomy" id="223818"/>
    <lineage>
        <taxon>Eukaryota</taxon>
        <taxon>Fungi</taxon>
        <taxon>Dikarya</taxon>
        <taxon>Basidiomycota</taxon>
        <taxon>Ustilaginomycotina</taxon>
        <taxon>Malasseziomycetes</taxon>
        <taxon>Malasseziales</taxon>
        <taxon>Malasseziaceae</taxon>
        <taxon>Malassezia</taxon>
    </lineage>
</organism>
<evidence type="ECO:0000313" key="4">
    <source>
        <dbReference type="Proteomes" id="UP001217754"/>
    </source>
</evidence>
<evidence type="ECO:0000256" key="1">
    <source>
        <dbReference type="SAM" id="MobiDB-lite"/>
    </source>
</evidence>
<keyword evidence="4" id="KW-1185">Reference proteome</keyword>
<gene>
    <name evidence="3" type="ORF">MJAP1_002911</name>
</gene>
<dbReference type="PROSITE" id="PS50234">
    <property type="entry name" value="VWFA"/>
    <property type="match status" value="1"/>
</dbReference>
<dbReference type="AlphaFoldDB" id="A0AAF0JBG7"/>
<protein>
    <recommendedName>
        <fullName evidence="2">VWFA domain-containing protein</fullName>
    </recommendedName>
</protein>
<dbReference type="Proteomes" id="UP001217754">
    <property type="component" value="Chromosome 5"/>
</dbReference>
<feature type="region of interest" description="Disordered" evidence="1">
    <location>
        <begin position="1"/>
        <end position="96"/>
    </location>
</feature>
<dbReference type="PANTHER" id="PTHR34706:SF1">
    <property type="entry name" value="VWFA DOMAIN-CONTAINING PROTEIN"/>
    <property type="match status" value="1"/>
</dbReference>